<proteinExistence type="predicted"/>
<comment type="caution">
    <text evidence="2">The sequence shown here is derived from an EMBL/GenBank/DDBJ whole genome shotgun (WGS) entry which is preliminary data.</text>
</comment>
<gene>
    <name evidence="2" type="ORF">A3B16_00475</name>
</gene>
<evidence type="ECO:0000259" key="1">
    <source>
        <dbReference type="Pfam" id="PF24732"/>
    </source>
</evidence>
<accession>A0A1G2U6F4</accession>
<sequence>MIEIEVGYTAEFIRLYHKLTLDLQEEAKQAIALFRNKINHRQLRVHKLHGRYAGKLAFYINYRYRIIFKYLDKHNKTVALLQVGDHDIYKK</sequence>
<feature type="domain" description="ParE-like toxin" evidence="1">
    <location>
        <begin position="23"/>
        <end position="81"/>
    </location>
</feature>
<reference evidence="2 3" key="1">
    <citation type="journal article" date="2016" name="Nat. Commun.">
        <title>Thousands of microbial genomes shed light on interconnected biogeochemical processes in an aquifer system.</title>
        <authorList>
            <person name="Anantharaman K."/>
            <person name="Brown C.T."/>
            <person name="Hug L.A."/>
            <person name="Sharon I."/>
            <person name="Castelle C.J."/>
            <person name="Probst A.J."/>
            <person name="Thomas B.C."/>
            <person name="Singh A."/>
            <person name="Wilkins M.J."/>
            <person name="Karaoz U."/>
            <person name="Brodie E.L."/>
            <person name="Williams K.H."/>
            <person name="Hubbard S.S."/>
            <person name="Banfield J.F."/>
        </authorList>
    </citation>
    <scope>NUCLEOTIDE SEQUENCE [LARGE SCALE GENOMIC DNA]</scope>
</reference>
<dbReference type="SUPFAM" id="SSF143011">
    <property type="entry name" value="RelE-like"/>
    <property type="match status" value="1"/>
</dbReference>
<dbReference type="EMBL" id="MHWF01000026">
    <property type="protein sequence ID" value="OHB05056.1"/>
    <property type="molecule type" value="Genomic_DNA"/>
</dbReference>
<dbReference type="Proteomes" id="UP000177722">
    <property type="component" value="Unassembled WGS sequence"/>
</dbReference>
<evidence type="ECO:0000313" key="3">
    <source>
        <dbReference type="Proteomes" id="UP000177722"/>
    </source>
</evidence>
<dbReference type="Pfam" id="PF24732">
    <property type="entry name" value="ParE_like"/>
    <property type="match status" value="1"/>
</dbReference>
<dbReference type="Gene3D" id="3.30.2310.20">
    <property type="entry name" value="RelE-like"/>
    <property type="match status" value="1"/>
</dbReference>
<dbReference type="InterPro" id="IPR056925">
    <property type="entry name" value="ParE-like"/>
</dbReference>
<protein>
    <recommendedName>
        <fullName evidence="1">ParE-like toxin domain-containing protein</fullName>
    </recommendedName>
</protein>
<dbReference type="AlphaFoldDB" id="A0A1G2U6F4"/>
<evidence type="ECO:0000313" key="2">
    <source>
        <dbReference type="EMBL" id="OHB05056.1"/>
    </source>
</evidence>
<dbReference type="InterPro" id="IPR035093">
    <property type="entry name" value="RelE/ParE_toxin_dom_sf"/>
</dbReference>
<name>A0A1G2U6F4_9BACT</name>
<organism evidence="2 3">
    <name type="scientific">Candidatus Zambryskibacteria bacterium RIFCSPLOWO2_01_FULL_45_43</name>
    <dbReference type="NCBI Taxonomy" id="1802762"/>
    <lineage>
        <taxon>Bacteria</taxon>
        <taxon>Candidatus Zambryskiibacteriota</taxon>
    </lineage>
</organism>